<dbReference type="InterPro" id="IPR012349">
    <property type="entry name" value="Split_barrel_FMN-bd"/>
</dbReference>
<protein>
    <recommendedName>
        <fullName evidence="3">Pyridoxamine 5'-phosphate oxidase</fullName>
    </recommendedName>
</protein>
<evidence type="ECO:0000313" key="1">
    <source>
        <dbReference type="EMBL" id="GAA2052312.1"/>
    </source>
</evidence>
<comment type="caution">
    <text evidence="1">The sequence shown here is derived from an EMBL/GenBank/DDBJ whole genome shotgun (WGS) entry which is preliminary data.</text>
</comment>
<gene>
    <name evidence="1" type="ORF">GCM10009757_26120</name>
</gene>
<dbReference type="Proteomes" id="UP001403094">
    <property type="component" value="Unassembled WGS sequence"/>
</dbReference>
<sequence length="129" mass="13799">MDARTSADHPLAEALRLLPRAPHGRAAVTRHALPLIVPACHRLSEDGRTVLLRIAGDALESGRLIDGTVVAYETNSRDAGEDLRPWGVQLIGTAHALVPSPAERAAFAPLPAGRHYLRLTPTLATVVRP</sequence>
<accession>A0ABP5GU37</accession>
<dbReference type="SUPFAM" id="SSF50475">
    <property type="entry name" value="FMN-binding split barrel"/>
    <property type="match status" value="1"/>
</dbReference>
<organism evidence="1 2">
    <name type="scientific">Streptomyces cheonanensis</name>
    <dbReference type="NCBI Taxonomy" id="312720"/>
    <lineage>
        <taxon>Bacteria</taxon>
        <taxon>Bacillati</taxon>
        <taxon>Actinomycetota</taxon>
        <taxon>Actinomycetes</taxon>
        <taxon>Kitasatosporales</taxon>
        <taxon>Streptomycetaceae</taxon>
        <taxon>Streptomyces</taxon>
    </lineage>
</organism>
<dbReference type="EMBL" id="BAAANQ010000004">
    <property type="protein sequence ID" value="GAA2052312.1"/>
    <property type="molecule type" value="Genomic_DNA"/>
</dbReference>
<keyword evidence="2" id="KW-1185">Reference proteome</keyword>
<dbReference type="InterPro" id="IPR024747">
    <property type="entry name" value="Pyridox_Oxase-rel"/>
</dbReference>
<dbReference type="RefSeq" id="WP_346070550.1">
    <property type="nucleotide sequence ID" value="NZ_BAAANQ010000004.1"/>
</dbReference>
<name>A0ABP5GU37_9ACTN</name>
<reference evidence="2" key="1">
    <citation type="journal article" date="2019" name="Int. J. Syst. Evol. Microbiol.">
        <title>The Global Catalogue of Microorganisms (GCM) 10K type strain sequencing project: providing services to taxonomists for standard genome sequencing and annotation.</title>
        <authorList>
            <consortium name="The Broad Institute Genomics Platform"/>
            <consortium name="The Broad Institute Genome Sequencing Center for Infectious Disease"/>
            <person name="Wu L."/>
            <person name="Ma J."/>
        </authorList>
    </citation>
    <scope>NUCLEOTIDE SEQUENCE [LARGE SCALE GENOMIC DNA]</scope>
    <source>
        <strain evidence="2">JCM 14549</strain>
    </source>
</reference>
<dbReference type="Gene3D" id="2.30.110.10">
    <property type="entry name" value="Electron Transport, Fmn-binding Protein, Chain A"/>
    <property type="match status" value="1"/>
</dbReference>
<dbReference type="Pfam" id="PF12900">
    <property type="entry name" value="Pyridox_ox_2"/>
    <property type="match status" value="1"/>
</dbReference>
<proteinExistence type="predicted"/>
<evidence type="ECO:0000313" key="2">
    <source>
        <dbReference type="Proteomes" id="UP001403094"/>
    </source>
</evidence>
<evidence type="ECO:0008006" key="3">
    <source>
        <dbReference type="Google" id="ProtNLM"/>
    </source>
</evidence>